<dbReference type="OMA" id="NCFHTIL"/>
<reference evidence="11" key="1">
    <citation type="submission" date="2012-12" db="EMBL/GenBank/DDBJ databases">
        <authorList>
            <person name="Hellsten U."/>
            <person name="Grimwood J."/>
            <person name="Chapman J.A."/>
            <person name="Shapiro H."/>
            <person name="Aerts A."/>
            <person name="Otillar R.P."/>
            <person name="Terry A.Y."/>
            <person name="Boore J.L."/>
            <person name="Simakov O."/>
            <person name="Marletaz F."/>
            <person name="Cho S.-J."/>
            <person name="Edsinger-Gonzales E."/>
            <person name="Havlak P."/>
            <person name="Kuo D.-H."/>
            <person name="Larsson T."/>
            <person name="Lv J."/>
            <person name="Arendt D."/>
            <person name="Savage R."/>
            <person name="Osoegawa K."/>
            <person name="de Jong P."/>
            <person name="Lindberg D.R."/>
            <person name="Seaver E.C."/>
            <person name="Weisblat D.A."/>
            <person name="Putnam N.H."/>
            <person name="Grigoriev I.V."/>
            <person name="Rokhsar D.S."/>
        </authorList>
    </citation>
    <scope>NUCLEOTIDE SEQUENCE</scope>
</reference>
<keyword evidence="7" id="KW-1015">Disulfide bond</keyword>
<dbReference type="PANTHER" id="PTHR45713:SF6">
    <property type="entry name" value="F5_8 TYPE C DOMAIN-CONTAINING PROTEIN"/>
    <property type="match status" value="1"/>
</dbReference>
<dbReference type="GO" id="GO:0046872">
    <property type="term" value="F:metal ion binding"/>
    <property type="evidence" value="ECO:0007669"/>
    <property type="project" value="UniProtKB-KW"/>
</dbReference>
<keyword evidence="6" id="KW-0106">Calcium</keyword>
<dbReference type="PANTHER" id="PTHR45713">
    <property type="entry name" value="FTP DOMAIN-CONTAINING PROTEIN"/>
    <property type="match status" value="1"/>
</dbReference>
<comment type="similarity">
    <text evidence="2">Belongs to the fucolectin family.</text>
</comment>
<gene>
    <name evidence="10" type="primary">20207046</name>
    <name evidence="9" type="ORF">HELRODRAFT_178975</name>
</gene>
<dbReference type="CTD" id="20207046"/>
<sequence length="296" mass="33740">MRKERMENLTTTGKIAEKRDRGQQRITFVKSLCHLLNITTFQLIKSVKDGVLWRSMVANVLKGKGTRKKKMLLQKDFKCAVECALLCATLFPSCSSYNFFSNDSACQFFTNLPNHFSVKRSLVDQKCFYYFQDRNDLLQQDKLANLAIRKPTSASSLNPPAAIFNSSYAVDGDRSALININNCFHTILQPPNWLAVDLLDVFSVRYVMLVNRGDCCGKRLSYYKVGLSMTLSSSVNNSNYDLCGQYPRETETAFWYIILCKNYSYGHRFVIVQSVDTNALTVCELEVYGQLFVTLV</sequence>
<dbReference type="InterPro" id="IPR008979">
    <property type="entry name" value="Galactose-bd-like_sf"/>
</dbReference>
<proteinExistence type="inferred from homology"/>
<evidence type="ECO:0000313" key="9">
    <source>
        <dbReference type="EMBL" id="ESN95792.1"/>
    </source>
</evidence>
<dbReference type="GO" id="GO:0001868">
    <property type="term" value="P:regulation of complement activation, lectin pathway"/>
    <property type="evidence" value="ECO:0007669"/>
    <property type="project" value="UniProtKB-ARBA"/>
</dbReference>
<dbReference type="Proteomes" id="UP000015101">
    <property type="component" value="Unassembled WGS sequence"/>
</dbReference>
<evidence type="ECO:0000256" key="7">
    <source>
        <dbReference type="ARBA" id="ARBA00023157"/>
    </source>
</evidence>
<dbReference type="RefSeq" id="XP_009026093.1">
    <property type="nucleotide sequence ID" value="XM_009027845.1"/>
</dbReference>
<dbReference type="GO" id="GO:0010185">
    <property type="term" value="P:regulation of cellular defense response"/>
    <property type="evidence" value="ECO:0007669"/>
    <property type="project" value="UniProtKB-ARBA"/>
</dbReference>
<comment type="subunit">
    <text evidence="3">Homotrimer.</text>
</comment>
<evidence type="ECO:0000256" key="3">
    <source>
        <dbReference type="ARBA" id="ARBA00011233"/>
    </source>
</evidence>
<dbReference type="OrthoDB" id="6783874at2759"/>
<reference evidence="10" key="3">
    <citation type="submission" date="2015-06" db="UniProtKB">
        <authorList>
            <consortium name="EnsemblMetazoa"/>
        </authorList>
    </citation>
    <scope>IDENTIFICATION</scope>
</reference>
<dbReference type="SMART" id="SM00607">
    <property type="entry name" value="FTP"/>
    <property type="match status" value="1"/>
</dbReference>
<dbReference type="GO" id="GO:0042806">
    <property type="term" value="F:fucose binding"/>
    <property type="evidence" value="ECO:0007669"/>
    <property type="project" value="UniProtKB-ARBA"/>
</dbReference>
<name>T1FDZ7_HELRO</name>
<feature type="domain" description="Fucolectin tachylectin-4 pentraxin-1" evidence="8">
    <location>
        <begin position="143"/>
        <end position="294"/>
    </location>
</feature>
<dbReference type="AlphaFoldDB" id="T1FDZ7"/>
<dbReference type="KEGG" id="hro:HELRODRAFT_178975"/>
<keyword evidence="4" id="KW-0479">Metal-binding</keyword>
<dbReference type="eggNOG" id="ENOG502SC49">
    <property type="taxonomic scope" value="Eukaryota"/>
</dbReference>
<dbReference type="GeneID" id="20207046"/>
<evidence type="ECO:0000313" key="11">
    <source>
        <dbReference type="Proteomes" id="UP000015101"/>
    </source>
</evidence>
<evidence type="ECO:0000256" key="6">
    <source>
        <dbReference type="ARBA" id="ARBA00022837"/>
    </source>
</evidence>
<dbReference type="HOGENOM" id="CLU_940987_0_0_1"/>
<dbReference type="InParanoid" id="T1FDZ7"/>
<dbReference type="InterPro" id="IPR051941">
    <property type="entry name" value="BG_Antigen-Binding_Lectin"/>
</dbReference>
<evidence type="ECO:0000259" key="8">
    <source>
        <dbReference type="SMART" id="SM00607"/>
    </source>
</evidence>
<dbReference type="Pfam" id="PF22633">
    <property type="entry name" value="F5_F8_type_C_2"/>
    <property type="match status" value="1"/>
</dbReference>
<dbReference type="SUPFAM" id="SSF49785">
    <property type="entry name" value="Galactose-binding domain-like"/>
    <property type="match status" value="1"/>
</dbReference>
<protein>
    <recommendedName>
        <fullName evidence="8">Fucolectin tachylectin-4 pentraxin-1 domain-containing protein</fullName>
    </recommendedName>
</protein>
<dbReference type="EMBL" id="AMQM01006668">
    <property type="status" value="NOT_ANNOTATED_CDS"/>
    <property type="molecule type" value="Genomic_DNA"/>
</dbReference>
<dbReference type="InterPro" id="IPR006585">
    <property type="entry name" value="FTP1"/>
</dbReference>
<evidence type="ECO:0000313" key="10">
    <source>
        <dbReference type="EnsemblMetazoa" id="HelroP178975"/>
    </source>
</evidence>
<evidence type="ECO:0000256" key="2">
    <source>
        <dbReference type="ARBA" id="ARBA00010147"/>
    </source>
</evidence>
<evidence type="ECO:0000256" key="1">
    <source>
        <dbReference type="ARBA" id="ARBA00002219"/>
    </source>
</evidence>
<organism evidence="10 11">
    <name type="scientific">Helobdella robusta</name>
    <name type="common">Californian leech</name>
    <dbReference type="NCBI Taxonomy" id="6412"/>
    <lineage>
        <taxon>Eukaryota</taxon>
        <taxon>Metazoa</taxon>
        <taxon>Spiralia</taxon>
        <taxon>Lophotrochozoa</taxon>
        <taxon>Annelida</taxon>
        <taxon>Clitellata</taxon>
        <taxon>Hirudinea</taxon>
        <taxon>Rhynchobdellida</taxon>
        <taxon>Glossiphoniidae</taxon>
        <taxon>Helobdella</taxon>
    </lineage>
</organism>
<comment type="function">
    <text evidence="1">Acts as a defensive agent. Recognizes blood group fucosylated oligosaccharides including A, B, H and Lewis B-type antigens. Does not recognize Lewis A antigen and has low affinity for monovalent haptens.</text>
</comment>
<keyword evidence="11" id="KW-1185">Reference proteome</keyword>
<keyword evidence="5" id="KW-0430">Lectin</keyword>
<dbReference type="EMBL" id="KB097502">
    <property type="protein sequence ID" value="ESN95792.1"/>
    <property type="molecule type" value="Genomic_DNA"/>
</dbReference>
<dbReference type="Gene3D" id="2.60.120.260">
    <property type="entry name" value="Galactose-binding domain-like"/>
    <property type="match status" value="1"/>
</dbReference>
<reference evidence="9 11" key="2">
    <citation type="journal article" date="2013" name="Nature">
        <title>Insights into bilaterian evolution from three spiralian genomes.</title>
        <authorList>
            <person name="Simakov O."/>
            <person name="Marletaz F."/>
            <person name="Cho S.J."/>
            <person name="Edsinger-Gonzales E."/>
            <person name="Havlak P."/>
            <person name="Hellsten U."/>
            <person name="Kuo D.H."/>
            <person name="Larsson T."/>
            <person name="Lv J."/>
            <person name="Arendt D."/>
            <person name="Savage R."/>
            <person name="Osoegawa K."/>
            <person name="de Jong P."/>
            <person name="Grimwood J."/>
            <person name="Chapman J.A."/>
            <person name="Shapiro H."/>
            <person name="Aerts A."/>
            <person name="Otillar R.P."/>
            <person name="Terry A.Y."/>
            <person name="Boore J.L."/>
            <person name="Grigoriev I.V."/>
            <person name="Lindberg D.R."/>
            <person name="Seaver E.C."/>
            <person name="Weisblat D.A."/>
            <person name="Putnam N.H."/>
            <person name="Rokhsar D.S."/>
        </authorList>
    </citation>
    <scope>NUCLEOTIDE SEQUENCE</scope>
</reference>
<accession>T1FDZ7</accession>
<dbReference type="EnsemblMetazoa" id="HelroT178975">
    <property type="protein sequence ID" value="HelroP178975"/>
    <property type="gene ID" value="HelroG178975"/>
</dbReference>
<evidence type="ECO:0000256" key="4">
    <source>
        <dbReference type="ARBA" id="ARBA00022723"/>
    </source>
</evidence>
<evidence type="ECO:0000256" key="5">
    <source>
        <dbReference type="ARBA" id="ARBA00022734"/>
    </source>
</evidence>